<accession>A0ABR6X807</accession>
<proteinExistence type="predicted"/>
<dbReference type="PANTHER" id="PTHR15162">
    <property type="entry name" value="ASPARTOACYLASE"/>
    <property type="match status" value="1"/>
</dbReference>
<gene>
    <name evidence="7" type="ORF">H8K52_16800</name>
</gene>
<reference evidence="7 8" key="1">
    <citation type="submission" date="2020-08" db="EMBL/GenBank/DDBJ databases">
        <title>Novel species isolated from subtropical streams in China.</title>
        <authorList>
            <person name="Lu H."/>
        </authorList>
    </citation>
    <scope>NUCLEOTIDE SEQUENCE [LARGE SCALE GENOMIC DNA]</scope>
    <source>
        <strain evidence="7 8">KACC 16656</strain>
    </source>
</reference>
<evidence type="ECO:0000256" key="5">
    <source>
        <dbReference type="SAM" id="MobiDB-lite"/>
    </source>
</evidence>
<keyword evidence="4" id="KW-0862">Zinc</keyword>
<sequence length="340" mass="37776">MTSTQPAAGGELSPSLHFQSHNFTSPQAGVRMLITGAVHGNEICGTEAIRRVMAQIESGEILLQRGSVTFVPVANPLAYQRQQREGDRNLNRRLRPTSTPQEFEDHVANWLCPLMQQHEVLLDLHSFRGEGQAFVMVGPENNQGEIEAFSFSAQEEKLAQALGVQRFVDGWLTTYAKGVARRRDQITVEDGDPSCAIDAAFGMGTTEYMRSVGGYALTLECGQHQDPKSKEIAYQAIINAMACLQLIAAPMNEVPTGEAPGDMETLRIYEVVDKQHDDDRFVRAWASFDTLKQGDVIGVRDDGTEIRAEMDARIIFPDANAKKNEEWFYLAKSSQRLQRG</sequence>
<comment type="cofactor">
    <cofactor evidence="1">
        <name>Zn(2+)</name>
        <dbReference type="ChEBI" id="CHEBI:29105"/>
    </cofactor>
</comment>
<feature type="domain" description="Succinylglutamate desuccinylase/Aspartoacylase catalytic" evidence="6">
    <location>
        <begin position="29"/>
        <end position="126"/>
    </location>
</feature>
<keyword evidence="8" id="KW-1185">Reference proteome</keyword>
<dbReference type="Pfam" id="PF24827">
    <property type="entry name" value="AstE_AspA_cat"/>
    <property type="match status" value="1"/>
</dbReference>
<dbReference type="EMBL" id="JACOFW010000023">
    <property type="protein sequence ID" value="MBC3809001.1"/>
    <property type="molecule type" value="Genomic_DNA"/>
</dbReference>
<feature type="region of interest" description="Disordered" evidence="5">
    <location>
        <begin position="1"/>
        <end position="20"/>
    </location>
</feature>
<dbReference type="Gene3D" id="3.40.630.10">
    <property type="entry name" value="Zn peptidases"/>
    <property type="match status" value="1"/>
</dbReference>
<evidence type="ECO:0000256" key="1">
    <source>
        <dbReference type="ARBA" id="ARBA00001947"/>
    </source>
</evidence>
<evidence type="ECO:0000313" key="8">
    <source>
        <dbReference type="Proteomes" id="UP000648257"/>
    </source>
</evidence>
<dbReference type="RefSeq" id="WP_186924061.1">
    <property type="nucleotide sequence ID" value="NZ_JACOFW010000023.1"/>
</dbReference>
<organism evidence="7 8">
    <name type="scientific">Undibacterium seohonense</name>
    <dbReference type="NCBI Taxonomy" id="1344950"/>
    <lineage>
        <taxon>Bacteria</taxon>
        <taxon>Pseudomonadati</taxon>
        <taxon>Pseudomonadota</taxon>
        <taxon>Betaproteobacteria</taxon>
        <taxon>Burkholderiales</taxon>
        <taxon>Oxalobacteraceae</taxon>
        <taxon>Undibacterium</taxon>
    </lineage>
</organism>
<dbReference type="Proteomes" id="UP000648257">
    <property type="component" value="Unassembled WGS sequence"/>
</dbReference>
<keyword evidence="2" id="KW-0479">Metal-binding</keyword>
<evidence type="ECO:0000256" key="2">
    <source>
        <dbReference type="ARBA" id="ARBA00022723"/>
    </source>
</evidence>
<name>A0ABR6X807_9BURK</name>
<dbReference type="SUPFAM" id="SSF53187">
    <property type="entry name" value="Zn-dependent exopeptidases"/>
    <property type="match status" value="1"/>
</dbReference>
<dbReference type="InterPro" id="IPR050178">
    <property type="entry name" value="AspA/AstE_fam"/>
</dbReference>
<evidence type="ECO:0000256" key="3">
    <source>
        <dbReference type="ARBA" id="ARBA00022801"/>
    </source>
</evidence>
<evidence type="ECO:0000256" key="4">
    <source>
        <dbReference type="ARBA" id="ARBA00022833"/>
    </source>
</evidence>
<dbReference type="InterPro" id="IPR055438">
    <property type="entry name" value="AstE_AspA_cat"/>
</dbReference>
<comment type="caution">
    <text evidence="7">The sequence shown here is derived from an EMBL/GenBank/DDBJ whole genome shotgun (WGS) entry which is preliminary data.</text>
</comment>
<evidence type="ECO:0000259" key="6">
    <source>
        <dbReference type="Pfam" id="PF24827"/>
    </source>
</evidence>
<evidence type="ECO:0000313" key="7">
    <source>
        <dbReference type="EMBL" id="MBC3809001.1"/>
    </source>
</evidence>
<dbReference type="PANTHER" id="PTHR15162:SF7">
    <property type="entry name" value="SUCCINYLGLUTAMATE DESUCCINYLASE"/>
    <property type="match status" value="1"/>
</dbReference>
<keyword evidence="3" id="KW-0378">Hydrolase</keyword>
<protein>
    <submittedName>
        <fullName evidence="7">Succinylglutamate desuccinylase/aspartoacylase family protein</fullName>
    </submittedName>
</protein>